<evidence type="ECO:0000313" key="2">
    <source>
        <dbReference type="Proteomes" id="UP000828941"/>
    </source>
</evidence>
<comment type="caution">
    <text evidence="1">The sequence shown here is derived from an EMBL/GenBank/DDBJ whole genome shotgun (WGS) entry which is preliminary data.</text>
</comment>
<sequence>MLISKLTLDEVQELNNNESISFSSISGYGRLYEFSSSDIKTILERYHEYTKTAHATRTDEEEYLQQLKFDTASMAKQIEILEHFQRRLMGYGLNSCTFDELRGLENQLETSLHSIRQRKSQLYAEHLERLRAKERNKVEQHARLTEMMRCVEKQSQQLERHKEVETELFIGLPHQSC</sequence>
<proteinExistence type="predicted"/>
<organism evidence="1 2">
    <name type="scientific">Bauhinia variegata</name>
    <name type="common">Purple orchid tree</name>
    <name type="synonym">Phanera variegata</name>
    <dbReference type="NCBI Taxonomy" id="167791"/>
    <lineage>
        <taxon>Eukaryota</taxon>
        <taxon>Viridiplantae</taxon>
        <taxon>Streptophyta</taxon>
        <taxon>Embryophyta</taxon>
        <taxon>Tracheophyta</taxon>
        <taxon>Spermatophyta</taxon>
        <taxon>Magnoliopsida</taxon>
        <taxon>eudicotyledons</taxon>
        <taxon>Gunneridae</taxon>
        <taxon>Pentapetalae</taxon>
        <taxon>rosids</taxon>
        <taxon>fabids</taxon>
        <taxon>Fabales</taxon>
        <taxon>Fabaceae</taxon>
        <taxon>Cercidoideae</taxon>
        <taxon>Cercideae</taxon>
        <taxon>Bauhiniinae</taxon>
        <taxon>Bauhinia</taxon>
    </lineage>
</organism>
<gene>
    <name evidence="1" type="ORF">L6164_006138</name>
</gene>
<dbReference type="EMBL" id="CM039428">
    <property type="protein sequence ID" value="KAI4351827.1"/>
    <property type="molecule type" value="Genomic_DNA"/>
</dbReference>
<reference evidence="1 2" key="1">
    <citation type="journal article" date="2022" name="DNA Res.">
        <title>Chromosomal-level genome assembly of the orchid tree Bauhinia variegata (Leguminosae; Cercidoideae) supports the allotetraploid origin hypothesis of Bauhinia.</title>
        <authorList>
            <person name="Zhong Y."/>
            <person name="Chen Y."/>
            <person name="Zheng D."/>
            <person name="Pang J."/>
            <person name="Liu Y."/>
            <person name="Luo S."/>
            <person name="Meng S."/>
            <person name="Qian L."/>
            <person name="Wei D."/>
            <person name="Dai S."/>
            <person name="Zhou R."/>
        </authorList>
    </citation>
    <scope>NUCLEOTIDE SEQUENCE [LARGE SCALE GENOMIC DNA]</scope>
    <source>
        <strain evidence="1">BV-YZ2020</strain>
    </source>
</reference>
<dbReference type="Proteomes" id="UP000828941">
    <property type="component" value="Chromosome 3"/>
</dbReference>
<keyword evidence="2" id="KW-1185">Reference proteome</keyword>
<evidence type="ECO:0000313" key="1">
    <source>
        <dbReference type="EMBL" id="KAI4351827.1"/>
    </source>
</evidence>
<name>A0ACB9PVK9_BAUVA</name>
<protein>
    <submittedName>
        <fullName evidence="1">Uncharacterized protein</fullName>
    </submittedName>
</protein>
<accession>A0ACB9PVK9</accession>